<gene>
    <name evidence="1" type="ORF">SAMN05443544_1933</name>
</gene>
<sequence>MAEQQADVSELQALVQTMGELVAYCSALKQGASGFAYMLPNEWQGPAMQAFLGSFEAWAVGATSLEGVAESLRQQVETSHNSYSTTIEKLTTDWSSIEANLG</sequence>
<dbReference type="EMBL" id="FSRJ01000002">
    <property type="protein sequence ID" value="SIN92991.1"/>
    <property type="molecule type" value="Genomic_DNA"/>
</dbReference>
<dbReference type="OrthoDB" id="5119580at2"/>
<accession>A0A1N6FCG8</accession>
<dbReference type="InterPro" id="IPR036689">
    <property type="entry name" value="ESAT-6-like_sf"/>
</dbReference>
<organism evidence="1 2">
    <name type="scientific">Agromyces cerinus subsp. cerinus</name>
    <dbReference type="NCBI Taxonomy" id="232089"/>
    <lineage>
        <taxon>Bacteria</taxon>
        <taxon>Bacillati</taxon>
        <taxon>Actinomycetota</taxon>
        <taxon>Actinomycetes</taxon>
        <taxon>Micrococcales</taxon>
        <taxon>Microbacteriaceae</taxon>
        <taxon>Agromyces</taxon>
    </lineage>
</organism>
<keyword evidence="2" id="KW-1185">Reference proteome</keyword>
<dbReference type="Pfam" id="PF06013">
    <property type="entry name" value="WXG100"/>
    <property type="match status" value="1"/>
</dbReference>
<reference evidence="2" key="1">
    <citation type="submission" date="2016-11" db="EMBL/GenBank/DDBJ databases">
        <authorList>
            <person name="Varghese N."/>
            <person name="Submissions S."/>
        </authorList>
    </citation>
    <scope>NUCLEOTIDE SEQUENCE [LARGE SCALE GENOMIC DNA]</scope>
    <source>
        <strain evidence="2">DSM 8595</strain>
    </source>
</reference>
<dbReference type="STRING" id="232089.SAMN05443544_1933"/>
<evidence type="ECO:0008006" key="3">
    <source>
        <dbReference type="Google" id="ProtNLM"/>
    </source>
</evidence>
<evidence type="ECO:0000313" key="2">
    <source>
        <dbReference type="Proteomes" id="UP000184699"/>
    </source>
</evidence>
<dbReference type="Gene3D" id="1.10.287.1060">
    <property type="entry name" value="ESAT-6-like"/>
    <property type="match status" value="1"/>
</dbReference>
<proteinExistence type="predicted"/>
<dbReference type="RefSeq" id="WP_074260080.1">
    <property type="nucleotide sequence ID" value="NZ_FSRJ01000002.1"/>
</dbReference>
<dbReference type="AlphaFoldDB" id="A0A1N6FCG8"/>
<dbReference type="Proteomes" id="UP000184699">
    <property type="component" value="Unassembled WGS sequence"/>
</dbReference>
<evidence type="ECO:0000313" key="1">
    <source>
        <dbReference type="EMBL" id="SIN92991.1"/>
    </source>
</evidence>
<name>A0A1N6FCG8_9MICO</name>
<dbReference type="SUPFAM" id="SSF140453">
    <property type="entry name" value="EsxAB dimer-like"/>
    <property type="match status" value="1"/>
</dbReference>
<dbReference type="InterPro" id="IPR010310">
    <property type="entry name" value="T7SS_ESAT-6-like"/>
</dbReference>
<protein>
    <recommendedName>
        <fullName evidence="3">WXG100 family type VII secretion target</fullName>
    </recommendedName>
</protein>